<dbReference type="PANTHER" id="PTHR37456:SF3">
    <property type="entry name" value="COLLAGEN ALPHA-1(XXV) CHAIN"/>
    <property type="match status" value="1"/>
</dbReference>
<reference evidence="3" key="1">
    <citation type="submission" date="2025-08" db="UniProtKB">
        <authorList>
            <consortium name="Ensembl"/>
        </authorList>
    </citation>
    <scope>IDENTIFICATION</scope>
</reference>
<dbReference type="InterPro" id="IPR050938">
    <property type="entry name" value="Collagen_Structural_Proteins"/>
</dbReference>
<protein>
    <submittedName>
        <fullName evidence="3">Uncharacterized protein</fullName>
    </submittedName>
</protein>
<proteinExistence type="predicted"/>
<dbReference type="Proteomes" id="UP000472266">
    <property type="component" value="Unplaced"/>
</dbReference>
<keyword evidence="4" id="KW-1185">Reference proteome</keyword>
<keyword evidence="1" id="KW-0677">Repeat</keyword>
<name>A0A672U0Q8_STRHB</name>
<feature type="compositionally biased region" description="Polar residues" evidence="2">
    <location>
        <begin position="560"/>
        <end position="571"/>
    </location>
</feature>
<evidence type="ECO:0000313" key="4">
    <source>
        <dbReference type="Proteomes" id="UP000472266"/>
    </source>
</evidence>
<evidence type="ECO:0000256" key="2">
    <source>
        <dbReference type="SAM" id="MobiDB-lite"/>
    </source>
</evidence>
<feature type="region of interest" description="Disordered" evidence="2">
    <location>
        <begin position="560"/>
        <end position="587"/>
    </location>
</feature>
<accession>A0A672U0Q8</accession>
<dbReference type="InParanoid" id="A0A672U0Q8"/>
<dbReference type="AlphaFoldDB" id="A0A672U0Q8"/>
<dbReference type="GeneTree" id="ENSGT01120000275627"/>
<sequence length="587" mass="61834">MPPSFDGCPQGPGHLSTLLRSWTSFKLQGNPPGFRGPLKTQGPSLRFGVFLCSTGNPSPSRTLGLGDADSQDLPCGDGVLQVHREGLRGDPAEDGNGQGGHNGLQAKALSLYSAAVGTKGPNWYPAPEPVTRTWDTLVSFGIWDAVGSQGPWDTLVSFGIWDAVGSLGTWDTLVSLGYGMLWGHWGHGTPWCLWDMGCCGVTGDMGHPGVLWDRRCCGVTGDMGHPGVLWDRRCCGVTGDMGHPGVLWDMGYCGVTGDMGHPGVLWDMGCCGVTGDMGHPGVLWDRRCCGVTGDMGHPGVLWDMGCCGVTGDMGHPGVLWDMGCCGVTGDMGHPGVLWDRRCCGVTGDMGHPGVLWDMGCCGVMRAMGLPGVLWDMGCCGVTGDMGHSGVLWDMGCCGVTGDIGHSGVLWDTGHWCSLGHGILWYLLGHCDALQGHRTPVGDSSPLGTEGTHVRSPSPAPTPVSPPLDIRWHIPKLMEQNTDPLGVTSPSFKCHLPISKASPPGCPIPTCPLPPRCGVVIFTLVTKLRPASAKTPTLSLPLPGVQPMSLFSTVSQTCGHHGTTMTTRTSPSWGEQWGWGPGHPPWTG</sequence>
<evidence type="ECO:0000313" key="3">
    <source>
        <dbReference type="Ensembl" id="ENSSHBP00005008332.1"/>
    </source>
</evidence>
<dbReference type="Ensembl" id="ENSSHBT00005010042.1">
    <property type="protein sequence ID" value="ENSSHBP00005008332.1"/>
    <property type="gene ID" value="ENSSHBG00005007253.1"/>
</dbReference>
<organism evidence="3 4">
    <name type="scientific">Strigops habroptila</name>
    <name type="common">Kakapo</name>
    <dbReference type="NCBI Taxonomy" id="2489341"/>
    <lineage>
        <taxon>Eukaryota</taxon>
        <taxon>Metazoa</taxon>
        <taxon>Chordata</taxon>
        <taxon>Craniata</taxon>
        <taxon>Vertebrata</taxon>
        <taxon>Euteleostomi</taxon>
        <taxon>Archelosauria</taxon>
        <taxon>Archosauria</taxon>
        <taxon>Dinosauria</taxon>
        <taxon>Saurischia</taxon>
        <taxon>Theropoda</taxon>
        <taxon>Coelurosauria</taxon>
        <taxon>Aves</taxon>
        <taxon>Neognathae</taxon>
        <taxon>Neoaves</taxon>
        <taxon>Telluraves</taxon>
        <taxon>Australaves</taxon>
        <taxon>Psittaciformes</taxon>
        <taxon>Psittacidae</taxon>
        <taxon>Strigops</taxon>
    </lineage>
</organism>
<evidence type="ECO:0000256" key="1">
    <source>
        <dbReference type="ARBA" id="ARBA00022737"/>
    </source>
</evidence>
<reference evidence="3" key="2">
    <citation type="submission" date="2025-09" db="UniProtKB">
        <authorList>
            <consortium name="Ensembl"/>
        </authorList>
    </citation>
    <scope>IDENTIFICATION</scope>
</reference>
<feature type="region of interest" description="Disordered" evidence="2">
    <location>
        <begin position="441"/>
        <end position="465"/>
    </location>
</feature>
<dbReference type="PANTHER" id="PTHR37456">
    <property type="entry name" value="SI:CH211-266K2.1"/>
    <property type="match status" value="1"/>
</dbReference>